<gene>
    <name evidence="3" type="ORF">BJY24_005759</name>
</gene>
<dbReference type="PANTHER" id="PTHR46312:SF2">
    <property type="entry name" value="NUCLEOTIDE-BINDING OLIGOMERIZATION DOMAIN-CONTAINING PROTEIN 2-LIKE"/>
    <property type="match status" value="1"/>
</dbReference>
<evidence type="ECO:0000259" key="2">
    <source>
        <dbReference type="PROSITE" id="PS50837"/>
    </source>
</evidence>
<dbReference type="AlphaFoldDB" id="A0A7W9UKZ7"/>
<keyword evidence="3" id="KW-0067">ATP-binding</keyword>
<keyword evidence="1" id="KW-0472">Membrane</keyword>
<proteinExistence type="predicted"/>
<dbReference type="GO" id="GO:0005524">
    <property type="term" value="F:ATP binding"/>
    <property type="evidence" value="ECO:0007669"/>
    <property type="project" value="UniProtKB-KW"/>
</dbReference>
<dbReference type="RefSeq" id="WP_083905773.1">
    <property type="nucleotide sequence ID" value="NZ_JACHIT010000002.1"/>
</dbReference>
<dbReference type="SUPFAM" id="SSF52540">
    <property type="entry name" value="P-loop containing nucleoside triphosphate hydrolases"/>
    <property type="match status" value="1"/>
</dbReference>
<dbReference type="InterPro" id="IPR007111">
    <property type="entry name" value="NACHT_NTPase"/>
</dbReference>
<feature type="domain" description="NACHT" evidence="2">
    <location>
        <begin position="164"/>
        <end position="287"/>
    </location>
</feature>
<dbReference type="EMBL" id="JACHIT010000002">
    <property type="protein sequence ID" value="MBB5916847.1"/>
    <property type="molecule type" value="Genomic_DNA"/>
</dbReference>
<dbReference type="PANTHER" id="PTHR46312">
    <property type="entry name" value="NACHT DOMAIN-CONTAINING PROTEIN"/>
    <property type="match status" value="1"/>
</dbReference>
<feature type="transmembrane region" description="Helical" evidence="1">
    <location>
        <begin position="15"/>
        <end position="33"/>
    </location>
</feature>
<dbReference type="Gene3D" id="3.40.50.300">
    <property type="entry name" value="P-loop containing nucleotide triphosphate hydrolases"/>
    <property type="match status" value="1"/>
</dbReference>
<organism evidence="3 4">
    <name type="scientific">Nocardia transvalensis</name>
    <dbReference type="NCBI Taxonomy" id="37333"/>
    <lineage>
        <taxon>Bacteria</taxon>
        <taxon>Bacillati</taxon>
        <taxon>Actinomycetota</taxon>
        <taxon>Actinomycetes</taxon>
        <taxon>Mycobacteriales</taxon>
        <taxon>Nocardiaceae</taxon>
        <taxon>Nocardia</taxon>
    </lineage>
</organism>
<evidence type="ECO:0000313" key="4">
    <source>
        <dbReference type="Proteomes" id="UP000540412"/>
    </source>
</evidence>
<sequence length="950" mass="106076">MVQSEEQDRSHWSRIGVWIFRGFGLSGMLLALLKSFGSDHPLLAAFVIVVLFSALWFFSYVVRPFRVWLARIGEATEVAVRELLFGAGRRYRQNLRVLLDELDQRGFETREPEAPSAHRAFVEATLVAADPGSVGAHLLSDPTAVGRKSIDYFIADRGRRNPGRLLVVLGVPGVGKTTLLRHMAREWSNKTVLARVRQDIPILITLRECSPRVFDDPNRDISIVSSEVTELDVEWLKIKLRRGRCRILLDGVDEIVDVEERQKIFRWITVQRRRYRHNDFMVTCRPGEYDKNILEPTLVIRLCHFSSAQIEKFVLQWYDAVRLVESEATPNYLINQLNGNETLRSLAANPLLLTFIVIVFRHATRGRGHVETSFQLPQSRAHLYHDICVHMLSGRPLAKGLSVLEGQMEVLQFVAFTMMEMQVTEITRKDALSLLAKSNSPLSADCSPEDLLMRANHDGLLSAPVGSRIGRDSVSFTHRTFQEYLAARHVYENGMHARLRKRVMDSTGWWRETCLFYAALGDAGNVTADQIVVACLERRDSAFAIDLALSICDQGDHVSGNLRREVDGIIESAATSPPDIRRVVARALLLRHFRHAPILDNGNRCSSPITWNIYELFCQDVNLVSEFTSDFIDRVDRSSIVMGISGEAAVAFVAWSNSLMASGSGATCRLPSHRDVTLVKQGYSNVWIESAGELLPARWSANGNTIEYPYLVAVDDYNSSFGTANAFVAGKIGREIESLDSVVKSVPNNSFDHYYSSIVDLALDRALGAHIPEVSSVPYGGLRLPAVNLRELGRIAKDLVPDLALAIAISEDPEVWRRSGIPFEESNAPEGQSDYDVERREITLRLHVKIADLIPSMYGVVDSARAFLEDGSSILDILDGLHETASRCGIDTNAAVAGRIRILMLYLAAKAGNRGALDVATLCHRAIIASILAERRRDEARDEVLILSLD</sequence>
<dbReference type="PROSITE" id="PS50837">
    <property type="entry name" value="NACHT"/>
    <property type="match status" value="1"/>
</dbReference>
<protein>
    <submittedName>
        <fullName evidence="3">Energy-coupling factor transporter ATP-binding protein EcfA2</fullName>
    </submittedName>
</protein>
<dbReference type="InterPro" id="IPR027417">
    <property type="entry name" value="P-loop_NTPase"/>
</dbReference>
<dbReference type="Proteomes" id="UP000540412">
    <property type="component" value="Unassembled WGS sequence"/>
</dbReference>
<accession>A0A7W9UKZ7</accession>
<comment type="caution">
    <text evidence="3">The sequence shown here is derived from an EMBL/GenBank/DDBJ whole genome shotgun (WGS) entry which is preliminary data.</text>
</comment>
<name>A0A7W9UKZ7_9NOCA</name>
<keyword evidence="1" id="KW-0812">Transmembrane</keyword>
<reference evidence="3 4" key="1">
    <citation type="submission" date="2020-08" db="EMBL/GenBank/DDBJ databases">
        <title>Sequencing the genomes of 1000 actinobacteria strains.</title>
        <authorList>
            <person name="Klenk H.-P."/>
        </authorList>
    </citation>
    <scope>NUCLEOTIDE SEQUENCE [LARGE SCALE GENOMIC DNA]</scope>
    <source>
        <strain evidence="3 4">DSM 43582</strain>
    </source>
</reference>
<keyword evidence="1" id="KW-1133">Transmembrane helix</keyword>
<keyword evidence="3" id="KW-0547">Nucleotide-binding</keyword>
<feature type="transmembrane region" description="Helical" evidence="1">
    <location>
        <begin position="42"/>
        <end position="62"/>
    </location>
</feature>
<evidence type="ECO:0000256" key="1">
    <source>
        <dbReference type="SAM" id="Phobius"/>
    </source>
</evidence>
<keyword evidence="4" id="KW-1185">Reference proteome</keyword>
<evidence type="ECO:0000313" key="3">
    <source>
        <dbReference type="EMBL" id="MBB5916847.1"/>
    </source>
</evidence>
<dbReference type="Pfam" id="PF05729">
    <property type="entry name" value="NACHT"/>
    <property type="match status" value="1"/>
</dbReference>